<comment type="caution">
    <text evidence="7">The sequence shown here is derived from an EMBL/GenBank/DDBJ whole genome shotgun (WGS) entry which is preliminary data.</text>
</comment>
<evidence type="ECO:0000259" key="6">
    <source>
        <dbReference type="PROSITE" id="PS51462"/>
    </source>
</evidence>
<evidence type="ECO:0000256" key="3">
    <source>
        <dbReference type="ARBA" id="ARBA00022741"/>
    </source>
</evidence>
<dbReference type="InterPro" id="IPR051325">
    <property type="entry name" value="Nudix_hydrolase_domain"/>
</dbReference>
<gene>
    <name evidence="7" type="ORF">V1264_010887</name>
</gene>
<dbReference type="InterPro" id="IPR020084">
    <property type="entry name" value="NUDIX_hydrolase_CS"/>
</dbReference>
<dbReference type="EMBL" id="JBAMIC010000002">
    <property type="protein sequence ID" value="KAK7111215.1"/>
    <property type="molecule type" value="Genomic_DNA"/>
</dbReference>
<dbReference type="InterPro" id="IPR015797">
    <property type="entry name" value="NUDIX_hydrolase-like_dom_sf"/>
</dbReference>
<accession>A0AAN9GLM0</accession>
<feature type="domain" description="Nudix hydrolase" evidence="6">
    <location>
        <begin position="5"/>
        <end position="136"/>
    </location>
</feature>
<dbReference type="PANTHER" id="PTHR21340">
    <property type="entry name" value="DIADENOSINE 5,5-P1,P4-TETRAPHOSPHATE PYROPHOSPHOHYDROLASE MUTT"/>
    <property type="match status" value="1"/>
</dbReference>
<dbReference type="PROSITE" id="PS00893">
    <property type="entry name" value="NUDIX_BOX"/>
    <property type="match status" value="1"/>
</dbReference>
<evidence type="ECO:0000313" key="7">
    <source>
        <dbReference type="EMBL" id="KAK7111215.1"/>
    </source>
</evidence>
<dbReference type="Gene3D" id="3.90.79.10">
    <property type="entry name" value="Nucleoside Triphosphate Pyrophosphohydrolase"/>
    <property type="match status" value="1"/>
</dbReference>
<dbReference type="CDD" id="cd03428">
    <property type="entry name" value="NUDIX_Ap4A_Nudt2"/>
    <property type="match status" value="1"/>
</dbReference>
<dbReference type="AlphaFoldDB" id="A0AAN9GLM0"/>
<reference evidence="7 8" key="1">
    <citation type="submission" date="2024-02" db="EMBL/GenBank/DDBJ databases">
        <title>Chromosome-scale genome assembly of the rough periwinkle Littorina saxatilis.</title>
        <authorList>
            <person name="De Jode A."/>
            <person name="Faria R."/>
            <person name="Formenti G."/>
            <person name="Sims Y."/>
            <person name="Smith T.P."/>
            <person name="Tracey A."/>
            <person name="Wood J.M.D."/>
            <person name="Zagrodzka Z.B."/>
            <person name="Johannesson K."/>
            <person name="Butlin R.K."/>
            <person name="Leder E.H."/>
        </authorList>
    </citation>
    <scope>NUCLEOTIDE SEQUENCE [LARGE SCALE GENOMIC DNA]</scope>
    <source>
        <strain evidence="7">Snail1</strain>
        <tissue evidence="7">Muscle</tissue>
    </source>
</reference>
<evidence type="ECO:0000313" key="8">
    <source>
        <dbReference type="Proteomes" id="UP001374579"/>
    </source>
</evidence>
<keyword evidence="4" id="KW-0378">Hydrolase</keyword>
<name>A0AAN9GLM0_9CAEN</name>
<sequence>MAAKNIVVAAGFIIFRRQQQKIEFLVMKHKYGGHWGTPKGHVDPGESEFQTALRETEEEAGLTKDSLNILKNFESVLHYEARGNPKKVVYWLSELKDPNSPVTLSHEHTDYKWLPLEEACRLLQFADMQKAVKEAHDFITKSAS</sequence>
<dbReference type="GO" id="GO:0006754">
    <property type="term" value="P:ATP biosynthetic process"/>
    <property type="evidence" value="ECO:0007669"/>
    <property type="project" value="TreeGrafter"/>
</dbReference>
<dbReference type="InterPro" id="IPR003565">
    <property type="entry name" value="Tetra_PHTase"/>
</dbReference>
<dbReference type="PRINTS" id="PR01405">
    <property type="entry name" value="TETRPHPHTASE"/>
</dbReference>
<dbReference type="SUPFAM" id="SSF55811">
    <property type="entry name" value="Nudix"/>
    <property type="match status" value="1"/>
</dbReference>
<organism evidence="7 8">
    <name type="scientific">Littorina saxatilis</name>
    <dbReference type="NCBI Taxonomy" id="31220"/>
    <lineage>
        <taxon>Eukaryota</taxon>
        <taxon>Metazoa</taxon>
        <taxon>Spiralia</taxon>
        <taxon>Lophotrochozoa</taxon>
        <taxon>Mollusca</taxon>
        <taxon>Gastropoda</taxon>
        <taxon>Caenogastropoda</taxon>
        <taxon>Littorinimorpha</taxon>
        <taxon>Littorinoidea</taxon>
        <taxon>Littorinidae</taxon>
        <taxon>Littorina</taxon>
    </lineage>
</organism>
<keyword evidence="8" id="KW-1185">Reference proteome</keyword>
<dbReference type="GO" id="GO:0000166">
    <property type="term" value="F:nucleotide binding"/>
    <property type="evidence" value="ECO:0007669"/>
    <property type="project" value="UniProtKB-KW"/>
</dbReference>
<keyword evidence="3" id="KW-0547">Nucleotide-binding</keyword>
<dbReference type="Pfam" id="PF00293">
    <property type="entry name" value="NUDIX"/>
    <property type="match status" value="1"/>
</dbReference>
<proteinExistence type="inferred from homology"/>
<dbReference type="PROSITE" id="PS51462">
    <property type="entry name" value="NUDIX"/>
    <property type="match status" value="1"/>
</dbReference>
<dbReference type="InterPro" id="IPR000086">
    <property type="entry name" value="NUDIX_hydrolase_dom"/>
</dbReference>
<evidence type="ECO:0000256" key="1">
    <source>
        <dbReference type="ARBA" id="ARBA00005582"/>
    </source>
</evidence>
<evidence type="ECO:0000256" key="4">
    <source>
        <dbReference type="ARBA" id="ARBA00022801"/>
    </source>
</evidence>
<dbReference type="PANTHER" id="PTHR21340:SF0">
    <property type="entry name" value="BIS(5'-NUCLEOSYL)-TETRAPHOSPHATASE [ASYMMETRICAL]"/>
    <property type="match status" value="1"/>
</dbReference>
<dbReference type="GO" id="GO:0004081">
    <property type="term" value="F:bis(5'-nucleosyl)-tetraphosphatase (asymmetrical) activity"/>
    <property type="evidence" value="ECO:0007669"/>
    <property type="project" value="TreeGrafter"/>
</dbReference>
<evidence type="ECO:0000256" key="5">
    <source>
        <dbReference type="ARBA" id="ARBA00032644"/>
    </source>
</evidence>
<comment type="similarity">
    <text evidence="1">Belongs to the Nudix hydrolase family.</text>
</comment>
<evidence type="ECO:0000256" key="2">
    <source>
        <dbReference type="ARBA" id="ARBA00018911"/>
    </source>
</evidence>
<protein>
    <recommendedName>
        <fullName evidence="2">Bis(5'-nucleosyl)-tetraphosphatase [asymmetrical]</fullName>
    </recommendedName>
    <alternativeName>
        <fullName evidence="5">Diadenosine 5',5'''-P1,P4-tetraphosphate asymmetrical hydrolase</fullName>
    </alternativeName>
</protein>
<dbReference type="GO" id="GO:0006167">
    <property type="term" value="P:AMP biosynthetic process"/>
    <property type="evidence" value="ECO:0007669"/>
    <property type="project" value="TreeGrafter"/>
</dbReference>
<dbReference type="Proteomes" id="UP001374579">
    <property type="component" value="Unassembled WGS sequence"/>
</dbReference>